<dbReference type="PANTHER" id="PTHR33408">
    <property type="entry name" value="TRANSPOSASE"/>
    <property type="match status" value="1"/>
</dbReference>
<feature type="domain" description="Transposase DDE" evidence="1">
    <location>
        <begin position="237"/>
        <end position="360"/>
    </location>
</feature>
<gene>
    <name evidence="2" type="ORF">H1P_6710002</name>
</gene>
<dbReference type="Pfam" id="PF13751">
    <property type="entry name" value="DDE_Tnp_1_6"/>
    <property type="match status" value="1"/>
</dbReference>
<proteinExistence type="predicted"/>
<keyword evidence="3" id="KW-1185">Reference proteome</keyword>
<evidence type="ECO:0000259" key="1">
    <source>
        <dbReference type="Pfam" id="PF13751"/>
    </source>
</evidence>
<accession>A0A563W2R8</accession>
<dbReference type="Proteomes" id="UP000320055">
    <property type="component" value="Unassembled WGS sequence"/>
</dbReference>
<protein>
    <submittedName>
        <fullName evidence="2">Transposase</fullName>
    </submittedName>
</protein>
<evidence type="ECO:0000313" key="3">
    <source>
        <dbReference type="Proteomes" id="UP000320055"/>
    </source>
</evidence>
<dbReference type="InterPro" id="IPR025668">
    <property type="entry name" value="Tnp_DDE_dom"/>
</dbReference>
<reference evidence="2 3" key="1">
    <citation type="submission" date="2019-01" db="EMBL/GenBank/DDBJ databases">
        <authorList>
            <person name="Brito A."/>
        </authorList>
    </citation>
    <scope>NUCLEOTIDE SEQUENCE [LARGE SCALE GENOMIC DNA]</scope>
    <source>
        <strain evidence="2">1</strain>
    </source>
</reference>
<name>A0A563W2R8_9CYAN</name>
<sequence length="385" mass="44308">MRAALNSLAVAAPDWLAKRLKKDWFDRYGRRVENYRLPKLDSERETLGNQMGEDGFSLLERIYALNAPEWLRYLPAVEILRQVWIQQFYAPVEGKVKLRSPKDMPPSTIAIHSPYDVEAHYSSKRSVNWVGYKAHVTEICDEDAPHFITHVHTTLSTVTDEAVVEPIHFSLGEKSLLPEEHLMDLGYVTAGHLVSAQENYGIELIGPVRNDPTWQAKHHPKFANSNFQIDWENQVAICPRGHQSKTWSEKTDRKGQRVISIKFSPSNCDTCPSRSRCTRAKTEPRGLTIHRKQEYIALHHRREIQHTPEFLKTYNQRAGIEGTISQGVRRSALRQSRYIGLAKTHLQHIFMAAALNLCRLNDWLNGIPLAPTRYSRFMSLKPKTR</sequence>
<organism evidence="2 3">
    <name type="scientific">Hyella patelloides LEGE 07179</name>
    <dbReference type="NCBI Taxonomy" id="945734"/>
    <lineage>
        <taxon>Bacteria</taxon>
        <taxon>Bacillati</taxon>
        <taxon>Cyanobacteriota</taxon>
        <taxon>Cyanophyceae</taxon>
        <taxon>Pleurocapsales</taxon>
        <taxon>Hyellaceae</taxon>
        <taxon>Hyella</taxon>
    </lineage>
</organism>
<dbReference type="PANTHER" id="PTHR33408:SF2">
    <property type="entry name" value="TRANSPOSASE DDE DOMAIN-CONTAINING PROTEIN"/>
    <property type="match status" value="1"/>
</dbReference>
<evidence type="ECO:0000313" key="2">
    <source>
        <dbReference type="EMBL" id="VEP18009.1"/>
    </source>
</evidence>
<dbReference type="AlphaFoldDB" id="A0A563W2R8"/>
<dbReference type="EMBL" id="CAACVJ010000636">
    <property type="protein sequence ID" value="VEP18009.1"/>
    <property type="molecule type" value="Genomic_DNA"/>
</dbReference>